<dbReference type="NCBIfam" id="TIGR01904">
    <property type="entry name" value="GSu_C4xC__C2xCH"/>
    <property type="match status" value="2"/>
</dbReference>
<dbReference type="Gene3D" id="2.60.40.10">
    <property type="entry name" value="Immunoglobulins"/>
    <property type="match status" value="3"/>
</dbReference>
<evidence type="ECO:0000313" key="11">
    <source>
        <dbReference type="EMBL" id="KIH77896.1"/>
    </source>
</evidence>
<dbReference type="GO" id="GO:0046872">
    <property type="term" value="F:metal ion binding"/>
    <property type="evidence" value="ECO:0007669"/>
    <property type="project" value="UniProtKB-KW"/>
</dbReference>
<evidence type="ECO:0000259" key="10">
    <source>
        <dbReference type="PROSITE" id="PS51007"/>
    </source>
</evidence>
<keyword evidence="4 8" id="KW-0732">Signal</keyword>
<comment type="caution">
    <text evidence="11">The sequence shown here is derived from an EMBL/GenBank/DDBJ whole genome shotgun (WGS) entry which is preliminary data.</text>
</comment>
<gene>
    <name evidence="11" type="ORF">GFER_04560</name>
</gene>
<dbReference type="SUPFAM" id="SSF48695">
    <property type="entry name" value="Multiheme cytochromes"/>
    <property type="match status" value="8"/>
</dbReference>
<keyword evidence="5" id="KW-0249">Electron transport</keyword>
<evidence type="ECO:0000256" key="1">
    <source>
        <dbReference type="ARBA" id="ARBA00022448"/>
    </source>
</evidence>
<dbReference type="InterPro" id="IPR003961">
    <property type="entry name" value="FN3_dom"/>
</dbReference>
<keyword evidence="12" id="KW-1185">Reference proteome</keyword>
<keyword evidence="6 7" id="KW-0408">Iron</keyword>
<evidence type="ECO:0000256" key="2">
    <source>
        <dbReference type="ARBA" id="ARBA00022617"/>
    </source>
</evidence>
<dbReference type="SMART" id="SM00060">
    <property type="entry name" value="FN3"/>
    <property type="match status" value="3"/>
</dbReference>
<dbReference type="EMBL" id="JWJD01000001">
    <property type="protein sequence ID" value="KIH77896.1"/>
    <property type="molecule type" value="Genomic_DNA"/>
</dbReference>
<feature type="domain" description="Cytochrome c" evidence="10">
    <location>
        <begin position="973"/>
        <end position="1090"/>
    </location>
</feature>
<organism evidence="11 12">
    <name type="scientific">Geoalkalibacter ferrihydriticus DSM 17813</name>
    <dbReference type="NCBI Taxonomy" id="1121915"/>
    <lineage>
        <taxon>Bacteria</taxon>
        <taxon>Pseudomonadati</taxon>
        <taxon>Thermodesulfobacteriota</taxon>
        <taxon>Desulfuromonadia</taxon>
        <taxon>Desulfuromonadales</taxon>
        <taxon>Geoalkalibacteraceae</taxon>
        <taxon>Geoalkalibacter</taxon>
    </lineage>
</organism>
<dbReference type="InterPro" id="IPR038266">
    <property type="entry name" value="NapC/NirT_cytc_sf"/>
</dbReference>
<feature type="domain" description="Fibronectin type-III" evidence="9">
    <location>
        <begin position="1075"/>
        <end position="1200"/>
    </location>
</feature>
<keyword evidence="1" id="KW-0813">Transport</keyword>
<evidence type="ECO:0000259" key="9">
    <source>
        <dbReference type="PROSITE" id="PS50853"/>
    </source>
</evidence>
<dbReference type="InterPro" id="IPR023366">
    <property type="entry name" value="ATP_synth_asu-like_sf"/>
</dbReference>
<dbReference type="PROSITE" id="PS50853">
    <property type="entry name" value="FN3"/>
    <property type="match status" value="2"/>
</dbReference>
<name>A0A0C2HLE1_9BACT</name>
<feature type="signal peptide" evidence="8">
    <location>
        <begin position="1"/>
        <end position="24"/>
    </location>
</feature>
<dbReference type="PROSITE" id="PS51007">
    <property type="entry name" value="CYTC"/>
    <property type="match status" value="1"/>
</dbReference>
<dbReference type="InterPro" id="IPR036280">
    <property type="entry name" value="Multihaem_cyt_sf"/>
</dbReference>
<dbReference type="InterPro" id="IPR013783">
    <property type="entry name" value="Ig-like_fold"/>
</dbReference>
<dbReference type="Pfam" id="PF09699">
    <property type="entry name" value="Paired_CXXCH_1"/>
    <property type="match status" value="1"/>
</dbReference>
<keyword evidence="3 7" id="KW-0479">Metal-binding</keyword>
<evidence type="ECO:0000256" key="5">
    <source>
        <dbReference type="ARBA" id="ARBA00022982"/>
    </source>
</evidence>
<dbReference type="InterPro" id="IPR051829">
    <property type="entry name" value="Multiheme_Cytochr_ET"/>
</dbReference>
<dbReference type="Proteomes" id="UP000035068">
    <property type="component" value="Unassembled WGS sequence"/>
</dbReference>
<evidence type="ECO:0000256" key="7">
    <source>
        <dbReference type="PROSITE-ProRule" id="PRU00433"/>
    </source>
</evidence>
<evidence type="ECO:0000256" key="4">
    <source>
        <dbReference type="ARBA" id="ARBA00022729"/>
    </source>
</evidence>
<evidence type="ECO:0000256" key="6">
    <source>
        <dbReference type="ARBA" id="ARBA00023004"/>
    </source>
</evidence>
<evidence type="ECO:0000256" key="8">
    <source>
        <dbReference type="SAM" id="SignalP"/>
    </source>
</evidence>
<dbReference type="CDD" id="cd00063">
    <property type="entry name" value="FN3"/>
    <property type="match status" value="3"/>
</dbReference>
<feature type="chain" id="PRO_5002166446" description="Geobacter sulfurreducens CxxxxCH...CXXCH domain-containing protein" evidence="8">
    <location>
        <begin position="25"/>
        <end position="2709"/>
    </location>
</feature>
<accession>A0A0C2HLE1</accession>
<dbReference type="InterPro" id="IPR010177">
    <property type="entry name" value="Paired_CXXCH_1"/>
</dbReference>
<evidence type="ECO:0000313" key="12">
    <source>
        <dbReference type="Proteomes" id="UP000035068"/>
    </source>
</evidence>
<dbReference type="SUPFAM" id="SSF49265">
    <property type="entry name" value="Fibronectin type III"/>
    <property type="match status" value="2"/>
</dbReference>
<dbReference type="Gene3D" id="3.90.10.10">
    <property type="entry name" value="Cytochrome C3"/>
    <property type="match status" value="1"/>
</dbReference>
<reference evidence="11 12" key="1">
    <citation type="submission" date="2014-12" db="EMBL/GenBank/DDBJ databases">
        <title>Genomes of Geoalkalibacter ferrihydriticus and Geoalkalibacter subterraneus, two haloalkaliphilic metal-reducing members of the Geobacteraceae.</title>
        <authorList>
            <person name="Badalamenti J.P."/>
            <person name="Torres C.I."/>
            <person name="Krajmalnik-Brown R."/>
            <person name="Bond D.R."/>
        </authorList>
    </citation>
    <scope>NUCLEOTIDE SEQUENCE [LARGE SCALE GENOMIC DNA]</scope>
    <source>
        <strain evidence="11 12">DSM 17813</strain>
    </source>
</reference>
<dbReference type="Pfam" id="PF14522">
    <property type="entry name" value="Cytochrome_C7"/>
    <property type="match status" value="1"/>
</dbReference>
<sequence>MRWWWRQWVFSLVFVALGALSAEATVVHNFDCKNCHKVGVSFTDLGQGTTNLCLQCHKEGAGSILMLDGTFRSPGGRFAPGDASNAMGSYPAGLNEGDQVSHMWAAKDVNAAAGAQAPSDRRFYGRYNISTGKITCQRCHDPHSRDPQNTKILRLGAGSRDQMCIQCHAPWVVGSEDRGLLTHPTVESYAAVVAAQPEKYRSSAEVEAWPGDIQLLSNGGVGCSSCHGVHFADSRSDTPTAPGQAGTGDGKLLRGDGPQSAGTYPLCQACHTYKAHGSAVEEVGCLVCHSGHSYNNGEVNYFVLRSQAQTLTYGAVGGLRYAALPAFHGGSSTTAAQWAGSPGAADGFCERCHGELTSMPNSARAHIEGENCLDCHNHSGAGMEYSFAANCADCHGFPPSANVAGGPGGYAYVEGGHNYAASSNPKNEDFTPHTSHSGAGSGYGFACNLCHNADDFAATHNQGSFQDIFLGGNSFNSLTTGGGILNPSYNAAGNGTCSNLYCHSSGGKHNPSGKTLSDFTTVNVSWGGGKGAITTCNACHGNDADSMDGRNSSAHLKHLAAGYACNVCHVDTAGSATALQPGARGTTHVNGAVDVAFATGYNLGNALLGAGSFNSGDGSCAVFCHSDGQGNFASPAWGDAASGACGSCHAVAGENLSGSHAVHVDATGANIGCGTCHGAGAHAGSHAGHVDGALTVDGDACNACHGVESPEILLVWGNPASADCITCHTGAQTTVYVDADGRERTASAKSVYFSAGHGASPFDQACSSCHSLDFDSAHMGAADTTRLRVLFGRDFSTDPNGFCRFCHSASTPSHFASSGASEDASSCVACHDPHGQSESSDAMVRTEIGGRQVVGFADRGVRESYFLATPNASGNNQYGICQVCHDAGAVNYFNRTVDAPAHFAGQCLSCHEHDHETTAFTPSGCNGCHGGGNNATPADNFWPDGELRDGYNIADRAGSHFVHVDAIGQALSGLSDGAWAAYSDKLSYQNLACASCHPDPGGSNASGGPHSSPVTGRADTTADVHGDVWNSTQFRDLYGNVDPTGFYNPVIKRCSNIACHSNGDFTWTWYEDQIAPSKITDLVAVTGSAVGTVNLAWTPPYNDGDLGPEYLGPKGPGVYGYEIRYRTGGAVTDANWTSSTIAAGPPSAVRNYEDDPRIQTMTVYGLQPGTTYYFGVKAFDETMINHSPVSNSQGAQALLDSFAPRFQGLESAQPAYIDGSVDLHWSPARDDTGPLTYLVYWVPSSQTIDWNNPQATTTATTFHVTGLQNGLDYLFAVRARDASPAQNVDANTVIKIAIPQVANENDIFGRMYYGIANSGTNLGGTTTNLSLGCGSSLSFTSHRISLMRASGYVCGDRTRNRIQSINSSGDIVTWVLDTAYAVDTNIHGGSMSLYLRNREDSNTIVVHFDLGYWDNGFQQLDSYRRVLSRRHRGSVKAYFPSVDGMVYTVPAGKRLAIRLRKEGTREMEVWFGSKRGASLLTVYEQEENKLPGPFSVTSPGATVSGDVPITWTASTDPEGDQIFYDVYGSVDGGVTWPYVIALDVPGTSAVWRTKNDGLALNAPLNNVRVRVGAGDGMLHRIIGSDPGGLAAGTFHDRRYAVTNTFTVNNSVDTTPPAAITDLVAEHRPKAGTVWLYWHAPGDDGKEGRAHQYDIRYKESVPYNAADAINSEAKWSAATPVMGAPPLPADPGRSQGYEVLGLNPGKDYFFAVRTADKAGNWSGLSNSPSAKGGLRCGVCHGNPPDDFATKGSHEMHGYTQVDCAKCHGEQSQHYDLKHDVGSIRLAWNNPKKGYFNAATTHTTLSASLVEYHDGAHLIYRDSTGPGGFNDLSIEKQNVDSGSCFGFNATGVTGCHGSGAPVWGERDSVSCALCHGDPNRSAKDYYGRDWEDQTTDSRYGGNKPIYKAAPPINLLGNSNDFSVGQHLRHLNFSYRFTGDQCSLCHLGADHADGTVNVILSPAAGDDAQWIPPQGGNPGTCIGTSQMRCHGDNADPPEWRPRASEPDGPKLITCNECHGHESNVFWPGATVAAATVGRASTVSGNQNGDGIKTTLTVSSTANNLQVGDRIKKGETFFKILVKDGTTLTLHQPIPVGVNFTNGELVRTEHIPHVYDGGVVRDCTWCHVEGHPQGDETAEGRNPLGEETVFIPNFPMVGLDYSSGGIHLRKTINGRGPFHTEAEICWGCHDAQATRISEWGYAGVERGRNVGAAIGSVSKSLGQPISITSNGHGLVTGDRIVISMPTGSRQLNGWAGTITRTGTNTFTLLDTESYSITTSTSSGSWKFATHYDYGILHTNSGSWGNRTPTSNWVTGTWDSPYFPYKTGTVKSTHAANPDVTRPGVDDVAQIRCSYCHDVHDMNHAPGDVYNGRPYLRGSWKGNPYFEDGAPGRFKGFMDLSTDALKAQYYFTGERDDFGMVPRGATTMNKMGGYWIDQNSDYPTVTWTLQDSAGLCTLCHGTDVNNMNKFAVDEQGNPDNAWLGVNGHSNAVIGGSGIHRANVYDPAVRKEGNAFNKPGMGYQDTVGYRVDRPERMWGLRNEDESSTFISDTHRTSTNSVGVYPYAWSPTAQKNIYAYEEFAWGVSMESGVDAAEPMYHRFSCSKCHNPHASRLPRLMITNCLDVSHNKWDDLYSVDGDWTSGRYDGTNINWSTSNVMPYTGNDVSGKARNRQFAYATSAVNCHRFVKVGTTIQEPGWNRVTPWEENSTWYNNN</sequence>
<keyword evidence="2 7" id="KW-0349">Heme</keyword>
<dbReference type="PANTHER" id="PTHR35038:SF6">
    <property type="entry name" value="SURFACE LOCALIZED DECAHEME CYTOCHROME C LIPOPROTEIN"/>
    <property type="match status" value="1"/>
</dbReference>
<dbReference type="Pfam" id="PF09698">
    <property type="entry name" value="GSu_C4xC__C2xCH"/>
    <property type="match status" value="2"/>
</dbReference>
<protein>
    <recommendedName>
        <fullName evidence="13">Geobacter sulfurreducens CxxxxCH...CXXCH domain-containing protein</fullName>
    </recommendedName>
</protein>
<dbReference type="InterPro" id="IPR029467">
    <property type="entry name" value="Cyt_c7-like"/>
</dbReference>
<dbReference type="Gene3D" id="2.40.30.20">
    <property type="match status" value="1"/>
</dbReference>
<dbReference type="Pfam" id="PF00041">
    <property type="entry name" value="fn3"/>
    <property type="match status" value="1"/>
</dbReference>
<dbReference type="RefSeq" id="WP_040096453.1">
    <property type="nucleotide sequence ID" value="NZ_JWJD01000001.1"/>
</dbReference>
<dbReference type="GO" id="GO:0020037">
    <property type="term" value="F:heme binding"/>
    <property type="evidence" value="ECO:0007669"/>
    <property type="project" value="InterPro"/>
</dbReference>
<dbReference type="Gene3D" id="1.10.3820.10">
    <property type="entry name" value="Di-heme elbow motif domain"/>
    <property type="match status" value="1"/>
</dbReference>
<proteinExistence type="predicted"/>
<feature type="domain" description="Fibronectin type-III" evidence="9">
    <location>
        <begin position="1205"/>
        <end position="1301"/>
    </location>
</feature>
<dbReference type="GO" id="GO:0009055">
    <property type="term" value="F:electron transfer activity"/>
    <property type="evidence" value="ECO:0007669"/>
    <property type="project" value="InterPro"/>
</dbReference>
<dbReference type="Gene3D" id="1.10.1130.10">
    <property type="entry name" value="Flavocytochrome C3, Chain A"/>
    <property type="match status" value="1"/>
</dbReference>
<evidence type="ECO:0008006" key="13">
    <source>
        <dbReference type="Google" id="ProtNLM"/>
    </source>
</evidence>
<dbReference type="GO" id="GO:0016491">
    <property type="term" value="F:oxidoreductase activity"/>
    <property type="evidence" value="ECO:0007669"/>
    <property type="project" value="TreeGrafter"/>
</dbReference>
<dbReference type="PANTHER" id="PTHR35038">
    <property type="entry name" value="DISSIMILATORY SULFITE REDUCTASE SIRA"/>
    <property type="match status" value="1"/>
</dbReference>
<evidence type="ECO:0000256" key="3">
    <source>
        <dbReference type="ARBA" id="ARBA00022723"/>
    </source>
</evidence>
<dbReference type="InterPro" id="IPR036116">
    <property type="entry name" value="FN3_sf"/>
</dbReference>
<dbReference type="InterPro" id="IPR009056">
    <property type="entry name" value="Cyt_c-like_dom"/>
</dbReference>
<dbReference type="InterPro" id="IPR010176">
    <property type="entry name" value="C4xCH_C2xCH_motif_GEOSU"/>
</dbReference>